<dbReference type="InterPro" id="IPR027038">
    <property type="entry name" value="RanGap"/>
</dbReference>
<feature type="compositionally biased region" description="Low complexity" evidence="1">
    <location>
        <begin position="149"/>
        <end position="158"/>
    </location>
</feature>
<dbReference type="PANTHER" id="PTHR24113">
    <property type="entry name" value="RAN GTPASE-ACTIVATING PROTEIN 1"/>
    <property type="match status" value="1"/>
</dbReference>
<dbReference type="Gene3D" id="3.80.10.10">
    <property type="entry name" value="Ribonuclease Inhibitor"/>
    <property type="match status" value="2"/>
</dbReference>
<dbReference type="PANTHER" id="PTHR24113:SF15">
    <property type="entry name" value="NACHT DOMAIN-CONTAINING PROTEIN"/>
    <property type="match status" value="1"/>
</dbReference>
<keyword evidence="3" id="KW-1185">Reference proteome</keyword>
<accession>K0R5A3</accession>
<reference evidence="2 3" key="1">
    <citation type="journal article" date="2012" name="Genome Biol.">
        <title>Genome and low-iron response of an oceanic diatom adapted to chronic iron limitation.</title>
        <authorList>
            <person name="Lommer M."/>
            <person name="Specht M."/>
            <person name="Roy A.S."/>
            <person name="Kraemer L."/>
            <person name="Andreson R."/>
            <person name="Gutowska M.A."/>
            <person name="Wolf J."/>
            <person name="Bergner S.V."/>
            <person name="Schilhabel M.B."/>
            <person name="Klostermeier U.C."/>
            <person name="Beiko R.G."/>
            <person name="Rosenstiel P."/>
            <person name="Hippler M."/>
            <person name="Laroche J."/>
        </authorList>
    </citation>
    <scope>NUCLEOTIDE SEQUENCE [LARGE SCALE GENOMIC DNA]</scope>
    <source>
        <strain evidence="2 3">CCMP1005</strain>
    </source>
</reference>
<dbReference type="GO" id="GO:0031267">
    <property type="term" value="F:small GTPase binding"/>
    <property type="evidence" value="ECO:0007669"/>
    <property type="project" value="TreeGrafter"/>
</dbReference>
<dbReference type="eggNOG" id="KOG4308">
    <property type="taxonomic scope" value="Eukaryota"/>
</dbReference>
<proteinExistence type="predicted"/>
<dbReference type="InterPro" id="IPR001611">
    <property type="entry name" value="Leu-rich_rpt"/>
</dbReference>
<dbReference type="GO" id="GO:0005829">
    <property type="term" value="C:cytosol"/>
    <property type="evidence" value="ECO:0007669"/>
    <property type="project" value="TreeGrafter"/>
</dbReference>
<dbReference type="Pfam" id="PF13516">
    <property type="entry name" value="LRR_6"/>
    <property type="match status" value="2"/>
</dbReference>
<feature type="region of interest" description="Disordered" evidence="1">
    <location>
        <begin position="244"/>
        <end position="268"/>
    </location>
</feature>
<gene>
    <name evidence="2" type="ORF">THAOC_34284</name>
</gene>
<evidence type="ECO:0000313" key="2">
    <source>
        <dbReference type="EMBL" id="EJK47024.1"/>
    </source>
</evidence>
<feature type="region of interest" description="Disordered" evidence="1">
    <location>
        <begin position="382"/>
        <end position="401"/>
    </location>
</feature>
<dbReference type="InterPro" id="IPR032675">
    <property type="entry name" value="LRR_dom_sf"/>
</dbReference>
<dbReference type="GO" id="GO:0005096">
    <property type="term" value="F:GTPase activator activity"/>
    <property type="evidence" value="ECO:0007669"/>
    <property type="project" value="InterPro"/>
</dbReference>
<comment type="caution">
    <text evidence="2">The sequence shown here is derived from an EMBL/GenBank/DDBJ whole genome shotgun (WGS) entry which is preliminary data.</text>
</comment>
<feature type="region of interest" description="Disordered" evidence="1">
    <location>
        <begin position="67"/>
        <end position="201"/>
    </location>
</feature>
<evidence type="ECO:0000256" key="1">
    <source>
        <dbReference type="SAM" id="MobiDB-lite"/>
    </source>
</evidence>
<dbReference type="SUPFAM" id="SSF52047">
    <property type="entry name" value="RNI-like"/>
    <property type="match status" value="1"/>
</dbReference>
<dbReference type="Proteomes" id="UP000266841">
    <property type="component" value="Unassembled WGS sequence"/>
</dbReference>
<evidence type="ECO:0000313" key="3">
    <source>
        <dbReference type="Proteomes" id="UP000266841"/>
    </source>
</evidence>
<dbReference type="GO" id="GO:0048471">
    <property type="term" value="C:perinuclear region of cytoplasm"/>
    <property type="evidence" value="ECO:0007669"/>
    <property type="project" value="TreeGrafter"/>
</dbReference>
<protein>
    <submittedName>
        <fullName evidence="2">Uncharacterized protein</fullName>
    </submittedName>
</protein>
<dbReference type="PROSITE" id="PS51450">
    <property type="entry name" value="LRR"/>
    <property type="match status" value="1"/>
</dbReference>
<dbReference type="GO" id="GO:0006913">
    <property type="term" value="P:nucleocytoplasmic transport"/>
    <property type="evidence" value="ECO:0007669"/>
    <property type="project" value="TreeGrafter"/>
</dbReference>
<organism evidence="2 3">
    <name type="scientific">Thalassiosira oceanica</name>
    <name type="common">Marine diatom</name>
    <dbReference type="NCBI Taxonomy" id="159749"/>
    <lineage>
        <taxon>Eukaryota</taxon>
        <taxon>Sar</taxon>
        <taxon>Stramenopiles</taxon>
        <taxon>Ochrophyta</taxon>
        <taxon>Bacillariophyta</taxon>
        <taxon>Coscinodiscophyceae</taxon>
        <taxon>Thalassiosirophycidae</taxon>
        <taxon>Thalassiosirales</taxon>
        <taxon>Thalassiosiraceae</taxon>
        <taxon>Thalassiosira</taxon>
    </lineage>
</organism>
<sequence>MLEKSAGAVGLEDPPFPGEVIPAGAEHRAGRNSTRARGELSSFAAPVHYRPSALVLRRARGVVPRTNEVGPDIRERTGSGQAVAHGPFMPRPCRPARPSGEDGVPVGPPLAPPDCRGSPPFPSDSRSRTGSAHPAGGRTPDRAPPPHPSASQPSAEASELGKRRGSFSMPPRVVTLDPSSAEDGVPRARATVTRQRTPSTRAGRFGATASEFICIARVLRPEEDPRDVGTYVGSLIPPARRVASCRPSTIRPRSMKSQASQRRSEAVGLAREEKWSVTSRLVALLDWPEPLRYRFPAKILTVPHRVTTRPVGVLRPPASLASFVRTVCRPSSGVRPHPLFHTDCPSSACAQFIALAIRTTECYIPSHVEKTHSLPIVSPTAVTANGSARNPEKSRGGEGGVRGVVHSAMSSQAVDCNALEAMTSVEDITGNEHSRDILRALQNDELSQLWLCRPDLATEFEDYELGSSRELDWLGHFAKKSTSLESIGVIGIGTFGNCSEHSVDRFLDDLGKCNHIKKMTFTGLPAEFIHKLGPAMKNSSRTHFVVDECNLGVPEATFLFNTFRGMNSLKVLCIDGNDGEGLTNLNDGDMAGCIPSLAACMSMRSLNLNYLNVSTNSCAALRGVLPQMTALLELVLRGNSLDDDCTRLLAQGLTDCKQIQSLDLSHNRISDDGLDVLIQGLPTSVDVLYLSRNDIVLARHVLLLRFRELNIGDNTLCPGGTGVIVASLANPECRLEDLHLSQCNIGDEGAAILADGLRNNQRLTHMSLGNNNITDRGWNAFSSILCDASSTNATYNSNHTLQDLGDCQIGDDVIPQDIKMMLHLNNDKNKSHVAANKILRAHRHLDMRPLFGRDLGLLPHVVAWLEHFAKSRPGLKLSLIFEFVRAMPMKVTDGVVGKAKGEKRNLNS</sequence>
<dbReference type="OrthoDB" id="76105at2759"/>
<feature type="region of interest" description="Disordered" evidence="1">
    <location>
        <begin position="1"/>
        <end position="37"/>
    </location>
</feature>
<dbReference type="AlphaFoldDB" id="K0R5A3"/>
<name>K0R5A3_THAOC</name>
<dbReference type="GO" id="GO:0005634">
    <property type="term" value="C:nucleus"/>
    <property type="evidence" value="ECO:0007669"/>
    <property type="project" value="TreeGrafter"/>
</dbReference>
<dbReference type="SMART" id="SM00368">
    <property type="entry name" value="LRR_RI"/>
    <property type="match status" value="5"/>
</dbReference>
<dbReference type="EMBL" id="AGNL01047413">
    <property type="protein sequence ID" value="EJK47024.1"/>
    <property type="molecule type" value="Genomic_DNA"/>
</dbReference>